<organism evidence="1 2">
    <name type="scientific">Nostoc piscinale CENA21</name>
    <dbReference type="NCBI Taxonomy" id="224013"/>
    <lineage>
        <taxon>Bacteria</taxon>
        <taxon>Bacillati</taxon>
        <taxon>Cyanobacteriota</taxon>
        <taxon>Cyanophyceae</taxon>
        <taxon>Nostocales</taxon>
        <taxon>Nostocaceae</taxon>
        <taxon>Nostoc</taxon>
    </lineage>
</organism>
<proteinExistence type="predicted"/>
<keyword evidence="2" id="KW-1185">Reference proteome</keyword>
<dbReference type="STRING" id="224013.ACX27_20950"/>
<name>A0A0M4TYL7_9NOSO</name>
<gene>
    <name evidence="1" type="ORF">ACX27_20950</name>
</gene>
<dbReference type="InterPro" id="IPR001646">
    <property type="entry name" value="5peptide_repeat"/>
</dbReference>
<dbReference type="Pfam" id="PF00805">
    <property type="entry name" value="Pentapeptide"/>
    <property type="match status" value="1"/>
</dbReference>
<dbReference type="OrthoDB" id="582747at2"/>
<dbReference type="Gene3D" id="2.160.20.80">
    <property type="entry name" value="E3 ubiquitin-protein ligase SopA"/>
    <property type="match status" value="1"/>
</dbReference>
<evidence type="ECO:0000313" key="2">
    <source>
        <dbReference type="Proteomes" id="UP000062645"/>
    </source>
</evidence>
<protein>
    <recommendedName>
        <fullName evidence="3">Pentapeptide repeat-containing protein</fullName>
    </recommendedName>
</protein>
<dbReference type="AlphaFoldDB" id="A0A0M4TYL7"/>
<dbReference type="KEGG" id="npz:ACX27_20950"/>
<evidence type="ECO:0008006" key="3">
    <source>
        <dbReference type="Google" id="ProtNLM"/>
    </source>
</evidence>
<reference evidence="2" key="1">
    <citation type="submission" date="2015-07" db="EMBL/GenBank/DDBJ databases">
        <title>Genome Of Nitrogen-Fixing Cyanobacterium Nostoc piscinale CENA21 From Solimoes/Amazon River Floodplain Sediments And Comparative Genomics To Uncover Biosynthetic Natural Products Potential.</title>
        <authorList>
            <person name="Leao T.F."/>
            <person name="Leao P.N."/>
            <person name="Guimaraes P.I."/>
            <person name="de Melo A.G.C."/>
            <person name="Ramos R.T.J."/>
            <person name="Silva A."/>
            <person name="Fiore M.F."/>
            <person name="Schneider M.P.C."/>
        </authorList>
    </citation>
    <scope>NUCLEOTIDE SEQUENCE [LARGE SCALE GENOMIC DNA]</scope>
    <source>
        <strain evidence="2">CENA21</strain>
    </source>
</reference>
<sequence length="74" mass="8050">MAISRSINVEELLQRYAVGDRDFSFINIEGSDELYRANLSGINLSNSSVGEIFMEGSNLSGANFKGTQLGQTCL</sequence>
<reference evidence="1 2" key="2">
    <citation type="journal article" date="2016" name="Genome Announc.">
        <title>Draft Genome Sequence of the N2-Fixing Cyanobacterium Nostoc piscinale CENA21, Isolated from the Brazilian Amazon Floodplain.</title>
        <authorList>
            <person name="Leao T."/>
            <person name="Guimaraes P.I."/>
            <person name="de Melo A.G."/>
            <person name="Ramos R.T."/>
            <person name="Leao P.N."/>
            <person name="Silva A."/>
            <person name="Fiore M.F."/>
            <person name="Schneider M.P."/>
        </authorList>
    </citation>
    <scope>NUCLEOTIDE SEQUENCE [LARGE SCALE GENOMIC DNA]</scope>
    <source>
        <strain evidence="1 2">CENA21</strain>
    </source>
</reference>
<evidence type="ECO:0000313" key="1">
    <source>
        <dbReference type="EMBL" id="ALF54739.1"/>
    </source>
</evidence>
<dbReference type="EMBL" id="CP012036">
    <property type="protein sequence ID" value="ALF54739.1"/>
    <property type="molecule type" value="Genomic_DNA"/>
</dbReference>
<dbReference type="RefSeq" id="WP_062295286.1">
    <property type="nucleotide sequence ID" value="NZ_CP012036.1"/>
</dbReference>
<dbReference type="Proteomes" id="UP000062645">
    <property type="component" value="Chromosome"/>
</dbReference>
<accession>A0A0M4TYL7</accession>
<dbReference type="SUPFAM" id="SSF141571">
    <property type="entry name" value="Pentapeptide repeat-like"/>
    <property type="match status" value="1"/>
</dbReference>
<dbReference type="PATRIC" id="fig|224013.5.peg.5021"/>